<accession>A0A159Z7Y8</accession>
<dbReference type="Proteomes" id="UP000076128">
    <property type="component" value="Chromosome"/>
</dbReference>
<dbReference type="AlphaFoldDB" id="A0A159Z7Y8"/>
<proteinExistence type="predicted"/>
<dbReference type="RefSeq" id="WP_166507209.1">
    <property type="nucleotide sequence ID" value="NZ_CP012661.1"/>
</dbReference>
<evidence type="ECO:0000313" key="2">
    <source>
        <dbReference type="Proteomes" id="UP000076128"/>
    </source>
</evidence>
<sequence length="369" mass="41291">MRWDPYIFRQGEDFDNFWKNYANEPSRRFLFVLGRGYDPRALSVLDKIVGFGGEVDIWLLAFDNGFQDSELRIQLTLENVQKLEALVGASKIRVIEVSLGRSGQGNATSRNVRQALRAAGSLDLYTDVVADISAMPRMVALTAVASLLHELDKMSVDGPDVNLHVTTAESVSADIGAARGTLRDDVTNVIGFTGQLDSESTDQVPRVWFPVLGEQQGIRLSRIRDKLNPDEICPVIPFPTREPRRGDEIIREHRQLLFEEFQVEPGNILRASEYNPFEAYKQIFAAMDRYRRALSELGGCKAFVSPLSSKLLSVGALLACYDHKYGAIAGDRMSVGVLYVETADYSDPVIDAGTEYQLSSMWLRGDWER</sequence>
<reference evidence="1 2" key="1">
    <citation type="submission" date="2015-09" db="EMBL/GenBank/DDBJ databases">
        <title>Complete genome sequence of Defluviimonas alba cai42t isolated from an oilfield in Xinjiang.</title>
        <authorList>
            <person name="Geng S."/>
            <person name="Pan X."/>
            <person name="Wu X."/>
        </authorList>
    </citation>
    <scope>NUCLEOTIDE SEQUENCE [LARGE SCALE GENOMIC DNA]</scope>
    <source>
        <strain evidence="2">cai42</strain>
    </source>
</reference>
<dbReference type="EMBL" id="CP012661">
    <property type="protein sequence ID" value="AMY71596.1"/>
    <property type="molecule type" value="Genomic_DNA"/>
</dbReference>
<organism evidence="1 2">
    <name type="scientific">Frigidibacter mobilis</name>
    <dbReference type="NCBI Taxonomy" id="1335048"/>
    <lineage>
        <taxon>Bacteria</taxon>
        <taxon>Pseudomonadati</taxon>
        <taxon>Pseudomonadota</taxon>
        <taxon>Alphaproteobacteria</taxon>
        <taxon>Rhodobacterales</taxon>
        <taxon>Paracoccaceae</taxon>
        <taxon>Frigidibacter</taxon>
    </lineage>
</organism>
<gene>
    <name evidence="1" type="ORF">AKL17_4384</name>
</gene>
<protein>
    <submittedName>
        <fullName evidence="1">Uncharacterized protein</fullName>
    </submittedName>
</protein>
<dbReference type="KEGG" id="daa:AKL17_4384"/>
<name>A0A159Z7Y8_9RHOB</name>
<dbReference type="PATRIC" id="fig|1335048.3.peg.4554"/>
<dbReference type="STRING" id="1335048.AKL17_4384"/>
<evidence type="ECO:0000313" key="1">
    <source>
        <dbReference type="EMBL" id="AMY71596.1"/>
    </source>
</evidence>
<keyword evidence="2" id="KW-1185">Reference proteome</keyword>